<evidence type="ECO:0000313" key="1">
    <source>
        <dbReference type="EMBL" id="RMZ92849.1"/>
    </source>
</evidence>
<dbReference type="AlphaFoldDB" id="A0A3M7P1K1"/>
<protein>
    <submittedName>
        <fullName evidence="1">Uncharacterized protein</fullName>
    </submittedName>
</protein>
<feature type="non-terminal residue" evidence="1">
    <location>
        <position position="234"/>
    </location>
</feature>
<organism evidence="1 2">
    <name type="scientific">Brachionus plicatilis</name>
    <name type="common">Marine rotifer</name>
    <name type="synonym">Brachionus muelleri</name>
    <dbReference type="NCBI Taxonomy" id="10195"/>
    <lineage>
        <taxon>Eukaryota</taxon>
        <taxon>Metazoa</taxon>
        <taxon>Spiralia</taxon>
        <taxon>Gnathifera</taxon>
        <taxon>Rotifera</taxon>
        <taxon>Eurotatoria</taxon>
        <taxon>Monogononta</taxon>
        <taxon>Pseudotrocha</taxon>
        <taxon>Ploima</taxon>
        <taxon>Brachionidae</taxon>
        <taxon>Brachionus</taxon>
    </lineage>
</organism>
<dbReference type="Proteomes" id="UP000276133">
    <property type="component" value="Unassembled WGS sequence"/>
</dbReference>
<gene>
    <name evidence="1" type="ORF">BpHYR1_014167</name>
</gene>
<dbReference type="EMBL" id="REGN01014262">
    <property type="protein sequence ID" value="RMZ92849.1"/>
    <property type="molecule type" value="Genomic_DNA"/>
</dbReference>
<reference evidence="1 2" key="1">
    <citation type="journal article" date="2018" name="Sci. Rep.">
        <title>Genomic signatures of local adaptation to the degree of environmental predictability in rotifers.</title>
        <authorList>
            <person name="Franch-Gras L."/>
            <person name="Hahn C."/>
            <person name="Garcia-Roger E.M."/>
            <person name="Carmona M.J."/>
            <person name="Serra M."/>
            <person name="Gomez A."/>
        </authorList>
    </citation>
    <scope>NUCLEOTIDE SEQUENCE [LARGE SCALE GENOMIC DNA]</scope>
    <source>
        <strain evidence="1">HYR1</strain>
    </source>
</reference>
<accession>A0A3M7P1K1</accession>
<comment type="caution">
    <text evidence="1">The sequence shown here is derived from an EMBL/GenBank/DDBJ whole genome shotgun (WGS) entry which is preliminary data.</text>
</comment>
<evidence type="ECO:0000313" key="2">
    <source>
        <dbReference type="Proteomes" id="UP000276133"/>
    </source>
</evidence>
<keyword evidence="2" id="KW-1185">Reference proteome</keyword>
<sequence>MFKDSAFNNFKDLSLFFDKENSLLEKLLKIVVDSCQTIFSCVNYEKVTELNLEYRYLKISCLKEILVCSPENWSRIGIDDLLKLFDIGLQSLRQTKHNFQARLLSELALIIGLIIKTNKVNQLEQINVEKYLRQTLILMTFCLDTLGNFSKTYLFMVYETFNILILLAEKNYFKKEVKSYQFIDEFDYFAKKKQIANDYDDKALKNLVDCYDKYLWMMRQNNPVEKFINFNKDQ</sequence>
<name>A0A3M7P1K1_BRAPC</name>
<proteinExistence type="predicted"/>